<sequence>MRTGGEPARFSSFVAIDWSGAAGERHKGIALAHCRPGTGAPQLVRPGHRWSRSEVLQWLETELPANALVGMDLSGSLPFADAGSFFPGWDDSPATARDLWAMVENICTKAPHLGAGPFVDHPVTSRYFRRHGGRQGDLFGSGRGRLRVTEFHQSRQGCNPYSNFNLVGAAQVGKSSLTGMRLLHRLDGSMALWPFDPVPATGSVLVEIYTTIAAMAGGRRAGRAKMRCHAELDEALVILGSRPIQQQGAIDDHSSDAIVASAWLRKTAENSEFWAPKSMTEKIAATEGWTFGVT</sequence>
<accession>A0A6L7GC33</accession>
<dbReference type="EMBL" id="WTYU01000001">
    <property type="protein sequence ID" value="MXP13509.1"/>
    <property type="molecule type" value="Genomic_DNA"/>
</dbReference>
<proteinExistence type="predicted"/>
<dbReference type="Proteomes" id="UP000473531">
    <property type="component" value="Unassembled WGS sequence"/>
</dbReference>
<evidence type="ECO:0008006" key="3">
    <source>
        <dbReference type="Google" id="ProtNLM"/>
    </source>
</evidence>
<name>A0A6L7GC33_9SPHN</name>
<dbReference type="RefSeq" id="WP_160599740.1">
    <property type="nucleotide sequence ID" value="NZ_WTYU01000001.1"/>
</dbReference>
<evidence type="ECO:0000313" key="1">
    <source>
        <dbReference type="EMBL" id="MXP13509.1"/>
    </source>
</evidence>
<keyword evidence="2" id="KW-1185">Reference proteome</keyword>
<reference evidence="1 2" key="1">
    <citation type="submission" date="2019-12" db="EMBL/GenBank/DDBJ databases">
        <title>Genomic-based taxomic classification of the family Erythrobacteraceae.</title>
        <authorList>
            <person name="Xu L."/>
        </authorList>
    </citation>
    <scope>NUCLEOTIDE SEQUENCE [LARGE SCALE GENOMIC DNA]</scope>
    <source>
        <strain evidence="1 2">KCTC 52259</strain>
    </source>
</reference>
<organism evidence="1 2">
    <name type="scientific">Allopontixanthobacter confluentis</name>
    <dbReference type="NCBI Taxonomy" id="1849021"/>
    <lineage>
        <taxon>Bacteria</taxon>
        <taxon>Pseudomonadati</taxon>
        <taxon>Pseudomonadota</taxon>
        <taxon>Alphaproteobacteria</taxon>
        <taxon>Sphingomonadales</taxon>
        <taxon>Erythrobacteraceae</taxon>
        <taxon>Allopontixanthobacter</taxon>
    </lineage>
</organism>
<dbReference type="OrthoDB" id="7388866at2"/>
<gene>
    <name evidence="1" type="ORF">GRI44_01905</name>
</gene>
<evidence type="ECO:0000313" key="2">
    <source>
        <dbReference type="Proteomes" id="UP000473531"/>
    </source>
</evidence>
<protein>
    <recommendedName>
        <fullName evidence="3">DUF429 domain-containing protein</fullName>
    </recommendedName>
</protein>
<dbReference type="AlphaFoldDB" id="A0A6L7GC33"/>
<comment type="caution">
    <text evidence="1">The sequence shown here is derived from an EMBL/GenBank/DDBJ whole genome shotgun (WGS) entry which is preliminary data.</text>
</comment>